<name>A0A177TNS6_9BASI</name>
<evidence type="ECO:0000313" key="8">
    <source>
        <dbReference type="Proteomes" id="UP000077521"/>
    </source>
</evidence>
<dbReference type="NCBIfam" id="TIGR02821">
    <property type="entry name" value="fghA_ester_D"/>
    <property type="match status" value="1"/>
</dbReference>
<evidence type="ECO:0000256" key="3">
    <source>
        <dbReference type="ARBA" id="ARBA00016774"/>
    </source>
</evidence>
<dbReference type="PANTHER" id="PTHR10061">
    <property type="entry name" value="S-FORMYLGLUTATHIONE HYDROLASE"/>
    <property type="match status" value="1"/>
</dbReference>
<dbReference type="EMBL" id="LWDF02000755">
    <property type="protein sequence ID" value="KAE8243728.1"/>
    <property type="molecule type" value="Genomic_DNA"/>
</dbReference>
<proteinExistence type="inferred from homology"/>
<dbReference type="InterPro" id="IPR029058">
    <property type="entry name" value="AB_hydrolase_fold"/>
</dbReference>
<keyword evidence="8" id="KW-1185">Reference proteome</keyword>
<dbReference type="PANTHER" id="PTHR10061:SF0">
    <property type="entry name" value="S-FORMYLGLUTATHIONE HYDROLASE"/>
    <property type="match status" value="1"/>
</dbReference>
<dbReference type="InterPro" id="IPR000801">
    <property type="entry name" value="Esterase-like"/>
</dbReference>
<comment type="catalytic activity">
    <reaction evidence="6">
        <text>S-formylglutathione + H2O = formate + glutathione + H(+)</text>
        <dbReference type="Rhea" id="RHEA:14961"/>
        <dbReference type="ChEBI" id="CHEBI:15377"/>
        <dbReference type="ChEBI" id="CHEBI:15378"/>
        <dbReference type="ChEBI" id="CHEBI:15740"/>
        <dbReference type="ChEBI" id="CHEBI:57688"/>
        <dbReference type="ChEBI" id="CHEBI:57925"/>
        <dbReference type="EC" id="3.1.2.12"/>
    </reaction>
</comment>
<keyword evidence="6" id="KW-0963">Cytoplasm</keyword>
<dbReference type="GO" id="GO:0046294">
    <property type="term" value="P:formaldehyde catabolic process"/>
    <property type="evidence" value="ECO:0007669"/>
    <property type="project" value="InterPro"/>
</dbReference>
<evidence type="ECO:0000256" key="6">
    <source>
        <dbReference type="RuleBase" id="RU363068"/>
    </source>
</evidence>
<keyword evidence="5 6" id="KW-0378">Hydrolase</keyword>
<reference evidence="7" key="2">
    <citation type="journal article" date="2019" name="IMA Fungus">
        <title>Genome sequencing and comparison of five Tilletia species to identify candidate genes for the detection of regulated species infecting wheat.</title>
        <authorList>
            <person name="Nguyen H.D.T."/>
            <person name="Sultana T."/>
            <person name="Kesanakurti P."/>
            <person name="Hambleton S."/>
        </authorList>
    </citation>
    <scope>NUCLEOTIDE SEQUENCE</scope>
    <source>
        <strain evidence="7">DAOMC 236416</strain>
    </source>
</reference>
<dbReference type="AlphaFoldDB" id="A0A177TNS6"/>
<dbReference type="SUPFAM" id="SSF53474">
    <property type="entry name" value="alpha/beta-Hydrolases"/>
    <property type="match status" value="1"/>
</dbReference>
<evidence type="ECO:0000256" key="2">
    <source>
        <dbReference type="ARBA" id="ARBA00012479"/>
    </source>
</evidence>
<dbReference type="Proteomes" id="UP000077521">
    <property type="component" value="Unassembled WGS sequence"/>
</dbReference>
<evidence type="ECO:0000313" key="7">
    <source>
        <dbReference type="EMBL" id="KAE8243728.1"/>
    </source>
</evidence>
<keyword evidence="4 6" id="KW-0719">Serine esterase</keyword>
<organism evidence="7 8">
    <name type="scientific">Tilletia indica</name>
    <dbReference type="NCBI Taxonomy" id="43049"/>
    <lineage>
        <taxon>Eukaryota</taxon>
        <taxon>Fungi</taxon>
        <taxon>Dikarya</taxon>
        <taxon>Basidiomycota</taxon>
        <taxon>Ustilaginomycotina</taxon>
        <taxon>Exobasidiomycetes</taxon>
        <taxon>Tilletiales</taxon>
        <taxon>Tilletiaceae</taxon>
        <taxon>Tilletia</taxon>
    </lineage>
</organism>
<comment type="subcellular location">
    <subcellularLocation>
        <location evidence="6">Cytoplasm</location>
    </subcellularLocation>
</comment>
<comment type="similarity">
    <text evidence="1 6">Belongs to the esterase D family.</text>
</comment>
<evidence type="ECO:0000256" key="4">
    <source>
        <dbReference type="ARBA" id="ARBA00022487"/>
    </source>
</evidence>
<dbReference type="GO" id="GO:0005829">
    <property type="term" value="C:cytosol"/>
    <property type="evidence" value="ECO:0007669"/>
    <property type="project" value="TreeGrafter"/>
</dbReference>
<dbReference type="Gene3D" id="3.40.50.1820">
    <property type="entry name" value="alpha/beta hydrolase"/>
    <property type="match status" value="1"/>
</dbReference>
<protein>
    <recommendedName>
        <fullName evidence="3 6">S-formylglutathione hydrolase</fullName>
        <ecNumber evidence="2 6">3.1.2.12</ecNumber>
    </recommendedName>
</protein>
<dbReference type="GO" id="GO:0018738">
    <property type="term" value="F:S-formylglutathione hydrolase activity"/>
    <property type="evidence" value="ECO:0007669"/>
    <property type="project" value="UniProtKB-EC"/>
</dbReference>
<dbReference type="GO" id="GO:0052689">
    <property type="term" value="F:carboxylic ester hydrolase activity"/>
    <property type="evidence" value="ECO:0007669"/>
    <property type="project" value="UniProtKB-KW"/>
</dbReference>
<dbReference type="Pfam" id="PF00756">
    <property type="entry name" value="Esterase"/>
    <property type="match status" value="1"/>
</dbReference>
<gene>
    <name evidence="7" type="ORF">A4X13_0g6976</name>
</gene>
<accession>A0A177TNS6</accession>
<reference evidence="7" key="1">
    <citation type="submission" date="2016-04" db="EMBL/GenBank/DDBJ databases">
        <authorList>
            <person name="Nguyen H.D."/>
            <person name="Samba Siva P."/>
            <person name="Cullis J."/>
            <person name="Levesque C.A."/>
            <person name="Hambleton S."/>
        </authorList>
    </citation>
    <scope>NUCLEOTIDE SEQUENCE</scope>
    <source>
        <strain evidence="7">DAOMC 236416</strain>
    </source>
</reference>
<evidence type="ECO:0000256" key="1">
    <source>
        <dbReference type="ARBA" id="ARBA00005622"/>
    </source>
</evidence>
<comment type="function">
    <text evidence="6">Serine hydrolase involved in the detoxification of formaldehyde.</text>
</comment>
<comment type="caution">
    <text evidence="7">The sequence shown here is derived from an EMBL/GenBank/DDBJ whole genome shotgun (WGS) entry which is preliminary data.</text>
</comment>
<sequence length="305" mass="33557">MSTFEKKGTIKVANGHLHKFQYTSQALGNLTTDFNVFLPSTSSPSNPVPVLFYLAGLTCTPANGTEKGNFFATAEKHGIAIVLPDTSPRGAEIEGEDESWDFGSGAGFYLNATKEPWSKHYRMYDLVVKELPEKLKASDLPLDLQRTSIFGHSMGGHGALTIYLKSLIHGPNSSETGPLTYRSVSAFAPISHPSSAPWGHKAFKGYLQNGIEEGSKSYDAVELVSQLPQEKKAEVKVLTDTGDADDFYKQGQLRPEDLSKAFKEAGVEEGKDVLVRMQEGYDHSYFFIGTFAPEHIEWHAKFLKA</sequence>
<dbReference type="EC" id="3.1.2.12" evidence="2 6"/>
<dbReference type="InterPro" id="IPR014186">
    <property type="entry name" value="S-formylglutathione_hydrol"/>
</dbReference>
<evidence type="ECO:0000256" key="5">
    <source>
        <dbReference type="ARBA" id="ARBA00022801"/>
    </source>
</evidence>